<organism evidence="2">
    <name type="scientific">Arion vulgaris</name>
    <dbReference type="NCBI Taxonomy" id="1028688"/>
    <lineage>
        <taxon>Eukaryota</taxon>
        <taxon>Metazoa</taxon>
        <taxon>Spiralia</taxon>
        <taxon>Lophotrochozoa</taxon>
        <taxon>Mollusca</taxon>
        <taxon>Gastropoda</taxon>
        <taxon>Heterobranchia</taxon>
        <taxon>Euthyneura</taxon>
        <taxon>Panpulmonata</taxon>
        <taxon>Eupulmonata</taxon>
        <taxon>Stylommatophora</taxon>
        <taxon>Helicina</taxon>
        <taxon>Arionoidea</taxon>
        <taxon>Arionidae</taxon>
        <taxon>Arion</taxon>
    </lineage>
</organism>
<sequence length="83" mass="8405">MEAADNIEESAEDITAADRAPSPRKVIAGGQRYCKVIGKISGRSLSGIGTGPSQSVLFQSVDAATAPRSAAGVAMTIQPTAAM</sequence>
<reference evidence="2" key="1">
    <citation type="submission" date="2014-12" db="EMBL/GenBank/DDBJ databases">
        <title>Insight into the proteome of Arion vulgaris.</title>
        <authorList>
            <person name="Aradska J."/>
            <person name="Bulat T."/>
            <person name="Smidak R."/>
            <person name="Sarate P."/>
            <person name="Gangsoo J."/>
            <person name="Sialana F."/>
            <person name="Bilban M."/>
            <person name="Lubec G."/>
        </authorList>
    </citation>
    <scope>NUCLEOTIDE SEQUENCE</scope>
    <source>
        <tissue evidence="2">Skin</tissue>
    </source>
</reference>
<feature type="compositionally biased region" description="Acidic residues" evidence="1">
    <location>
        <begin position="1"/>
        <end position="12"/>
    </location>
</feature>
<name>A0A0B7AHJ7_9EUPU</name>
<evidence type="ECO:0000313" key="2">
    <source>
        <dbReference type="EMBL" id="CEK79526.1"/>
    </source>
</evidence>
<feature type="region of interest" description="Disordered" evidence="1">
    <location>
        <begin position="1"/>
        <end position="22"/>
    </location>
</feature>
<accession>A0A0B7AHJ7</accession>
<protein>
    <submittedName>
        <fullName evidence="2">Uncharacterized protein</fullName>
    </submittedName>
</protein>
<proteinExistence type="predicted"/>
<dbReference type="EMBL" id="HACG01032661">
    <property type="protein sequence ID" value="CEK79526.1"/>
    <property type="molecule type" value="Transcribed_RNA"/>
</dbReference>
<gene>
    <name evidence="2" type="primary">ORF115942</name>
</gene>
<dbReference type="AlphaFoldDB" id="A0A0B7AHJ7"/>
<evidence type="ECO:0000256" key="1">
    <source>
        <dbReference type="SAM" id="MobiDB-lite"/>
    </source>
</evidence>